<proteinExistence type="predicted"/>
<comment type="caution">
    <text evidence="2">The sequence shown here is derived from an EMBL/GenBank/DDBJ whole genome shotgun (WGS) entry which is preliminary data.</text>
</comment>
<dbReference type="EMBL" id="JAKJSC010000001">
    <property type="protein sequence ID" value="MDE5418049.1"/>
    <property type="molecule type" value="Genomic_DNA"/>
</dbReference>
<gene>
    <name evidence="2" type="ORF">L3049_08515</name>
</gene>
<dbReference type="RefSeq" id="WP_275109384.1">
    <property type="nucleotide sequence ID" value="NZ_JAKJSC010000001.1"/>
</dbReference>
<feature type="transmembrane region" description="Helical" evidence="1">
    <location>
        <begin position="13"/>
        <end position="32"/>
    </location>
</feature>
<sequence>MNQKKVQNIFLKIIRNKYVITFLIFYFWLYFFDQHSIWERKGHEDTIESLEKEKTYFIEKIENDKNRIHELKTNRKNLEKFAREQYLMKKENEDIFILIDED</sequence>
<keyword evidence="1" id="KW-0472">Membrane</keyword>
<reference evidence="2 3" key="1">
    <citation type="submission" date="2022-01" db="EMBL/GenBank/DDBJ databases">
        <title>Labilibaculum sp. nov, a marine bacterium isolated from Antarctica.</title>
        <authorList>
            <person name="Dai W."/>
        </authorList>
    </citation>
    <scope>NUCLEOTIDE SEQUENCE [LARGE SCALE GENOMIC DNA]</scope>
    <source>
        <strain evidence="2 3">DW002</strain>
    </source>
</reference>
<name>A0ABT5VUT5_9BACT</name>
<keyword evidence="1" id="KW-0812">Transmembrane</keyword>
<accession>A0ABT5VUT5</accession>
<organism evidence="2 3">
    <name type="scientific">Paralabilibaculum antarcticum</name>
    <dbReference type="NCBI Taxonomy" id="2912572"/>
    <lineage>
        <taxon>Bacteria</taxon>
        <taxon>Pseudomonadati</taxon>
        <taxon>Bacteroidota</taxon>
        <taxon>Bacteroidia</taxon>
        <taxon>Marinilabiliales</taxon>
        <taxon>Marinifilaceae</taxon>
        <taxon>Paralabilibaculum</taxon>
    </lineage>
</organism>
<evidence type="ECO:0000313" key="2">
    <source>
        <dbReference type="EMBL" id="MDE5418049.1"/>
    </source>
</evidence>
<dbReference type="Proteomes" id="UP001528920">
    <property type="component" value="Unassembled WGS sequence"/>
</dbReference>
<evidence type="ECO:0000313" key="3">
    <source>
        <dbReference type="Proteomes" id="UP001528920"/>
    </source>
</evidence>
<keyword evidence="3" id="KW-1185">Reference proteome</keyword>
<protein>
    <submittedName>
        <fullName evidence="2">Septum formation initiator family protein</fullName>
    </submittedName>
</protein>
<evidence type="ECO:0000256" key="1">
    <source>
        <dbReference type="SAM" id="Phobius"/>
    </source>
</evidence>
<keyword evidence="1" id="KW-1133">Transmembrane helix</keyword>